<proteinExistence type="inferred from homology"/>
<feature type="domain" description="Rhodopsin" evidence="7">
    <location>
        <begin position="34"/>
        <end position="269"/>
    </location>
</feature>
<keyword evidence="2 6" id="KW-0812">Transmembrane</keyword>
<dbReference type="Proteomes" id="UP001309876">
    <property type="component" value="Unassembled WGS sequence"/>
</dbReference>
<feature type="transmembrane region" description="Helical" evidence="6">
    <location>
        <begin position="206"/>
        <end position="226"/>
    </location>
</feature>
<evidence type="ECO:0000256" key="5">
    <source>
        <dbReference type="ARBA" id="ARBA00038359"/>
    </source>
</evidence>
<dbReference type="PANTHER" id="PTHR33048:SF151">
    <property type="entry name" value="INTEGRAL MEMBRANE PROTEIN"/>
    <property type="match status" value="1"/>
</dbReference>
<sequence length="370" mass="41373">MAVQASLTDQQAMKAELYGIDITFTVLAVASVALRFWARHHSEAKCGWDDWLVLVSMFLVFINFALNAVMIEHGLGLQAADVPLESLFTIGKAIYGDEIVYVVALATIKVAILVMYCRVFVLRSFKIAAWILSTITVVWSLMFIFICVFQCSPIPRAWNLTIPGKCLNLRAVFIGNAVPNIVTDAIILCMPLYHVWKLHVRLAQRLALTGIFLLGAFVIVASIYRFTTVLQLNPMNLSYTLKTPTTWSHVEVSVALISACLPTMRPLLVKFLRLVGVQGSTNERSAQSAGRATIGTPKSNKRRIPTSKLEFSVLEEGRDEWPEAKRTSTDEVPLNGIQVRRSYEQIIVEVPRNDGWNNNPSKSEAWYPGR</sequence>
<dbReference type="Pfam" id="PF20684">
    <property type="entry name" value="Fung_rhodopsin"/>
    <property type="match status" value="1"/>
</dbReference>
<keyword evidence="9" id="KW-1185">Reference proteome</keyword>
<feature type="transmembrane region" description="Helical" evidence="6">
    <location>
        <begin position="50"/>
        <end position="71"/>
    </location>
</feature>
<dbReference type="InterPro" id="IPR052337">
    <property type="entry name" value="SAT4-like"/>
</dbReference>
<feature type="transmembrane region" description="Helical" evidence="6">
    <location>
        <begin position="128"/>
        <end position="151"/>
    </location>
</feature>
<feature type="transmembrane region" description="Helical" evidence="6">
    <location>
        <begin position="99"/>
        <end position="121"/>
    </location>
</feature>
<accession>A0AAN7T638</accession>
<reference evidence="8 9" key="1">
    <citation type="submission" date="2023-08" db="EMBL/GenBank/DDBJ databases">
        <title>Black Yeasts Isolated from many extreme environments.</title>
        <authorList>
            <person name="Coleine C."/>
            <person name="Stajich J.E."/>
            <person name="Selbmann L."/>
        </authorList>
    </citation>
    <scope>NUCLEOTIDE SEQUENCE [LARGE SCALE GENOMIC DNA]</scope>
    <source>
        <strain evidence="8 9">CCFEE 5910</strain>
    </source>
</reference>
<keyword evidence="3 6" id="KW-1133">Transmembrane helix</keyword>
<comment type="similarity">
    <text evidence="5">Belongs to the SAT4 family.</text>
</comment>
<protein>
    <recommendedName>
        <fullName evidence="7">Rhodopsin domain-containing protein</fullName>
    </recommendedName>
</protein>
<comment type="caution">
    <text evidence="8">The sequence shown here is derived from an EMBL/GenBank/DDBJ whole genome shotgun (WGS) entry which is preliminary data.</text>
</comment>
<dbReference type="GO" id="GO:0016020">
    <property type="term" value="C:membrane"/>
    <property type="evidence" value="ECO:0007669"/>
    <property type="project" value="UniProtKB-SubCell"/>
</dbReference>
<dbReference type="InterPro" id="IPR049326">
    <property type="entry name" value="Rhodopsin_dom_fungi"/>
</dbReference>
<evidence type="ECO:0000256" key="4">
    <source>
        <dbReference type="ARBA" id="ARBA00023136"/>
    </source>
</evidence>
<evidence type="ECO:0000259" key="7">
    <source>
        <dbReference type="Pfam" id="PF20684"/>
    </source>
</evidence>
<evidence type="ECO:0000256" key="2">
    <source>
        <dbReference type="ARBA" id="ARBA00022692"/>
    </source>
</evidence>
<gene>
    <name evidence="8" type="ORF">LTR05_000390</name>
</gene>
<feature type="transmembrane region" description="Helical" evidence="6">
    <location>
        <begin position="171"/>
        <end position="194"/>
    </location>
</feature>
<organism evidence="8 9">
    <name type="scientific">Lithohypha guttulata</name>
    <dbReference type="NCBI Taxonomy" id="1690604"/>
    <lineage>
        <taxon>Eukaryota</taxon>
        <taxon>Fungi</taxon>
        <taxon>Dikarya</taxon>
        <taxon>Ascomycota</taxon>
        <taxon>Pezizomycotina</taxon>
        <taxon>Eurotiomycetes</taxon>
        <taxon>Chaetothyriomycetidae</taxon>
        <taxon>Chaetothyriales</taxon>
        <taxon>Trichomeriaceae</taxon>
        <taxon>Lithohypha</taxon>
    </lineage>
</organism>
<comment type="subcellular location">
    <subcellularLocation>
        <location evidence="1">Membrane</location>
        <topology evidence="1">Multi-pass membrane protein</topology>
    </subcellularLocation>
</comment>
<dbReference type="EMBL" id="JAVRRJ010000001">
    <property type="protein sequence ID" value="KAK5090220.1"/>
    <property type="molecule type" value="Genomic_DNA"/>
</dbReference>
<evidence type="ECO:0000256" key="1">
    <source>
        <dbReference type="ARBA" id="ARBA00004141"/>
    </source>
</evidence>
<evidence type="ECO:0000313" key="8">
    <source>
        <dbReference type="EMBL" id="KAK5090220.1"/>
    </source>
</evidence>
<name>A0AAN7T638_9EURO</name>
<evidence type="ECO:0000256" key="6">
    <source>
        <dbReference type="SAM" id="Phobius"/>
    </source>
</evidence>
<dbReference type="AlphaFoldDB" id="A0AAN7T638"/>
<evidence type="ECO:0000313" key="9">
    <source>
        <dbReference type="Proteomes" id="UP001309876"/>
    </source>
</evidence>
<dbReference type="PANTHER" id="PTHR33048">
    <property type="entry name" value="PTH11-LIKE INTEGRAL MEMBRANE PROTEIN (AFU_ORTHOLOGUE AFUA_5G11245)"/>
    <property type="match status" value="1"/>
</dbReference>
<keyword evidence="4 6" id="KW-0472">Membrane</keyword>
<feature type="transmembrane region" description="Helical" evidence="6">
    <location>
        <begin position="17"/>
        <end position="38"/>
    </location>
</feature>
<evidence type="ECO:0000256" key="3">
    <source>
        <dbReference type="ARBA" id="ARBA00022989"/>
    </source>
</evidence>